<organism evidence="2 3">
    <name type="scientific">Gymnopus androsaceus JB14</name>
    <dbReference type="NCBI Taxonomy" id="1447944"/>
    <lineage>
        <taxon>Eukaryota</taxon>
        <taxon>Fungi</taxon>
        <taxon>Dikarya</taxon>
        <taxon>Basidiomycota</taxon>
        <taxon>Agaricomycotina</taxon>
        <taxon>Agaricomycetes</taxon>
        <taxon>Agaricomycetidae</taxon>
        <taxon>Agaricales</taxon>
        <taxon>Marasmiineae</taxon>
        <taxon>Omphalotaceae</taxon>
        <taxon>Gymnopus</taxon>
    </lineage>
</organism>
<reference evidence="2" key="1">
    <citation type="journal article" date="2019" name="Environ. Microbiol.">
        <title>Fungal ecological strategies reflected in gene transcription - a case study of two litter decomposers.</title>
        <authorList>
            <person name="Barbi F."/>
            <person name="Kohler A."/>
            <person name="Barry K."/>
            <person name="Baskaran P."/>
            <person name="Daum C."/>
            <person name="Fauchery L."/>
            <person name="Ihrmark K."/>
            <person name="Kuo A."/>
            <person name="LaButti K."/>
            <person name="Lipzen A."/>
            <person name="Morin E."/>
            <person name="Grigoriev I.V."/>
            <person name="Henrissat B."/>
            <person name="Lindahl B."/>
            <person name="Martin F."/>
        </authorList>
    </citation>
    <scope>NUCLEOTIDE SEQUENCE</scope>
    <source>
        <strain evidence="2">JB14</strain>
    </source>
</reference>
<feature type="region of interest" description="Disordered" evidence="1">
    <location>
        <begin position="17"/>
        <end position="61"/>
    </location>
</feature>
<keyword evidence="3" id="KW-1185">Reference proteome</keyword>
<name>A0A6A4H0K7_9AGAR</name>
<sequence length="139" mass="14837">MTSTRFWTCNLRQLLDEVGDSGDSNDNGESSDDEELWEGGKRDEENDEEIEQESKKWTGQEGRAAFSEMIALIAADNVQGTHSIATSWIAKAVNPSALVGVRAAEIDEIDDGIGDAFPSGKGGTAGKGDDQGIEGAMQQ</sequence>
<dbReference type="EMBL" id="ML769634">
    <property type="protein sequence ID" value="KAE9391188.1"/>
    <property type="molecule type" value="Genomic_DNA"/>
</dbReference>
<accession>A0A6A4H0K7</accession>
<protein>
    <submittedName>
        <fullName evidence="2">Uncharacterized protein</fullName>
    </submittedName>
</protein>
<dbReference type="AlphaFoldDB" id="A0A6A4H0K7"/>
<proteinExistence type="predicted"/>
<evidence type="ECO:0000313" key="2">
    <source>
        <dbReference type="EMBL" id="KAE9391188.1"/>
    </source>
</evidence>
<evidence type="ECO:0000256" key="1">
    <source>
        <dbReference type="SAM" id="MobiDB-lite"/>
    </source>
</evidence>
<gene>
    <name evidence="2" type="ORF">BT96DRAFT_945585</name>
</gene>
<evidence type="ECO:0000313" key="3">
    <source>
        <dbReference type="Proteomes" id="UP000799118"/>
    </source>
</evidence>
<feature type="region of interest" description="Disordered" evidence="1">
    <location>
        <begin position="114"/>
        <end position="139"/>
    </location>
</feature>
<dbReference type="Proteomes" id="UP000799118">
    <property type="component" value="Unassembled WGS sequence"/>
</dbReference>